<feature type="domain" description="ATP-grasp" evidence="2">
    <location>
        <begin position="127"/>
        <end position="336"/>
    </location>
</feature>
<evidence type="ECO:0000259" key="2">
    <source>
        <dbReference type="PROSITE" id="PS50975"/>
    </source>
</evidence>
<protein>
    <recommendedName>
        <fullName evidence="2">ATP-grasp domain-containing protein</fullName>
    </recommendedName>
</protein>
<proteinExistence type="predicted"/>
<gene>
    <name evidence="3" type="ORF">GCM10022288_22480</name>
</gene>
<evidence type="ECO:0000256" key="1">
    <source>
        <dbReference type="PROSITE-ProRule" id="PRU00409"/>
    </source>
</evidence>
<reference evidence="4" key="1">
    <citation type="journal article" date="2019" name="Int. J. Syst. Evol. Microbiol.">
        <title>The Global Catalogue of Microorganisms (GCM) 10K type strain sequencing project: providing services to taxonomists for standard genome sequencing and annotation.</title>
        <authorList>
            <consortium name="The Broad Institute Genomics Platform"/>
            <consortium name="The Broad Institute Genome Sequencing Center for Infectious Disease"/>
            <person name="Wu L."/>
            <person name="Ma J."/>
        </authorList>
    </citation>
    <scope>NUCLEOTIDE SEQUENCE [LARGE SCALE GENOMIC DNA]</scope>
    <source>
        <strain evidence="4">JCM 17593</strain>
    </source>
</reference>
<name>A0ABP8AVE7_9MICO</name>
<keyword evidence="1" id="KW-0067">ATP-binding</keyword>
<dbReference type="EMBL" id="BAABBX010000015">
    <property type="protein sequence ID" value="GAA4191519.1"/>
    <property type="molecule type" value="Genomic_DNA"/>
</dbReference>
<dbReference type="RefSeq" id="WP_344776892.1">
    <property type="nucleotide sequence ID" value="NZ_BAABBX010000015.1"/>
</dbReference>
<sequence>MTGDPPGTGDLLLVSGHRWLNVCRLALAAREAGFAPHLLGPRKHPIASLPWLRTAGDLAALWPARSIARALAEREYDLVVPTDDVAAAAVFEAHRRGLLDARGRRVVERSLGDPRSFGIRHSRAAIGGVALTAGVVAPLTLPVPDVAALGPAAERVGFPAVLKTDGSCAGMSVALVRDPAEAEAAFHRLAAPPRIAESIGRQVLDHDPSYLGPALRRQASPVSIQRYVAGTQMTLTVAAWRGEVIGAVGFRAISSRPGNGPATVVEPVSHPDMDFAAEALARELGLSGLFGLDFIVSPDGTTASLIELNPRATPTAHLAPARSGAPLLERLAARLERRPPRATGTVPAGPIELFPRLGPEELGAAPGDAYLDLPPDADVVELCRAMAQPHSAPLAELIRRVF</sequence>
<dbReference type="InterPro" id="IPR011761">
    <property type="entry name" value="ATP-grasp"/>
</dbReference>
<dbReference type="Gene3D" id="3.30.470.20">
    <property type="entry name" value="ATP-grasp fold, B domain"/>
    <property type="match status" value="1"/>
</dbReference>
<dbReference type="SUPFAM" id="SSF56059">
    <property type="entry name" value="Glutathione synthetase ATP-binding domain-like"/>
    <property type="match status" value="1"/>
</dbReference>
<dbReference type="Gene3D" id="3.30.1490.20">
    <property type="entry name" value="ATP-grasp fold, A domain"/>
    <property type="match status" value="1"/>
</dbReference>
<organism evidence="3 4">
    <name type="scientific">Gryllotalpicola kribbensis</name>
    <dbReference type="NCBI Taxonomy" id="993084"/>
    <lineage>
        <taxon>Bacteria</taxon>
        <taxon>Bacillati</taxon>
        <taxon>Actinomycetota</taxon>
        <taxon>Actinomycetes</taxon>
        <taxon>Micrococcales</taxon>
        <taxon>Microbacteriaceae</taxon>
        <taxon>Gryllotalpicola</taxon>
    </lineage>
</organism>
<keyword evidence="1" id="KW-0547">Nucleotide-binding</keyword>
<comment type="caution">
    <text evidence="3">The sequence shown here is derived from an EMBL/GenBank/DDBJ whole genome shotgun (WGS) entry which is preliminary data.</text>
</comment>
<evidence type="ECO:0000313" key="3">
    <source>
        <dbReference type="EMBL" id="GAA4191519.1"/>
    </source>
</evidence>
<dbReference type="Proteomes" id="UP001500213">
    <property type="component" value="Unassembled WGS sequence"/>
</dbReference>
<dbReference type="PROSITE" id="PS50975">
    <property type="entry name" value="ATP_GRASP"/>
    <property type="match status" value="1"/>
</dbReference>
<accession>A0ABP8AVE7</accession>
<evidence type="ECO:0000313" key="4">
    <source>
        <dbReference type="Proteomes" id="UP001500213"/>
    </source>
</evidence>
<keyword evidence="4" id="KW-1185">Reference proteome</keyword>
<dbReference type="InterPro" id="IPR013815">
    <property type="entry name" value="ATP_grasp_subdomain_1"/>
</dbReference>